<keyword evidence="1" id="KW-0812">Transmembrane</keyword>
<name>A0A9W6KEN7_9ACTN</name>
<gene>
    <name evidence="2" type="ORF">GCM10017581_010050</name>
</gene>
<dbReference type="RefSeq" id="WP_271188923.1">
    <property type="nucleotide sequence ID" value="NZ_BSFP01000003.1"/>
</dbReference>
<feature type="transmembrane region" description="Helical" evidence="1">
    <location>
        <begin position="110"/>
        <end position="137"/>
    </location>
</feature>
<dbReference type="EMBL" id="BSFP01000003">
    <property type="protein sequence ID" value="GLK99264.1"/>
    <property type="molecule type" value="Genomic_DNA"/>
</dbReference>
<feature type="transmembrane region" description="Helical" evidence="1">
    <location>
        <begin position="25"/>
        <end position="48"/>
    </location>
</feature>
<evidence type="ECO:0000256" key="1">
    <source>
        <dbReference type="SAM" id="Phobius"/>
    </source>
</evidence>
<keyword evidence="3" id="KW-1185">Reference proteome</keyword>
<keyword evidence="1" id="KW-1133">Transmembrane helix</keyword>
<reference evidence="2" key="2">
    <citation type="submission" date="2023-01" db="EMBL/GenBank/DDBJ databases">
        <authorList>
            <person name="Sun Q."/>
            <person name="Evtushenko L."/>
        </authorList>
    </citation>
    <scope>NUCLEOTIDE SEQUENCE</scope>
    <source>
        <strain evidence="2">VKM Ac-1321</strain>
    </source>
</reference>
<protein>
    <submittedName>
        <fullName evidence="2">Uncharacterized protein</fullName>
    </submittedName>
</protein>
<evidence type="ECO:0000313" key="3">
    <source>
        <dbReference type="Proteomes" id="UP001143480"/>
    </source>
</evidence>
<keyword evidence="1" id="KW-0472">Membrane</keyword>
<reference evidence="2" key="1">
    <citation type="journal article" date="2014" name="Int. J. Syst. Evol. Microbiol.">
        <title>Complete genome sequence of Corynebacterium casei LMG S-19264T (=DSM 44701T), isolated from a smear-ripened cheese.</title>
        <authorList>
            <consortium name="US DOE Joint Genome Institute (JGI-PGF)"/>
            <person name="Walter F."/>
            <person name="Albersmeier A."/>
            <person name="Kalinowski J."/>
            <person name="Ruckert C."/>
        </authorList>
    </citation>
    <scope>NUCLEOTIDE SEQUENCE</scope>
    <source>
        <strain evidence="2">VKM Ac-1321</strain>
    </source>
</reference>
<sequence>MQEPVGEFTSAVDGDVTSVKTVPGWVGPVFALLALATIPWVAFLAVTLPRHATFAHYRGVWVGFDAALVGVLALTGYSGWRGRPWVALAATAAATMLLVDAWFDVMTTPLGYGLLLSIALAILVELPLAAICLWIALHAEMVIANRLVILRRRARRTEARSVRGTGRR</sequence>
<comment type="caution">
    <text evidence="2">The sequence shown here is derived from an EMBL/GenBank/DDBJ whole genome shotgun (WGS) entry which is preliminary data.</text>
</comment>
<feature type="transmembrane region" description="Helical" evidence="1">
    <location>
        <begin position="60"/>
        <end position="79"/>
    </location>
</feature>
<accession>A0A9W6KEN7</accession>
<proteinExistence type="predicted"/>
<organism evidence="2 3">
    <name type="scientific">Dactylosporangium matsuzakiense</name>
    <dbReference type="NCBI Taxonomy" id="53360"/>
    <lineage>
        <taxon>Bacteria</taxon>
        <taxon>Bacillati</taxon>
        <taxon>Actinomycetota</taxon>
        <taxon>Actinomycetes</taxon>
        <taxon>Micromonosporales</taxon>
        <taxon>Micromonosporaceae</taxon>
        <taxon>Dactylosporangium</taxon>
    </lineage>
</organism>
<dbReference type="AlphaFoldDB" id="A0A9W6KEN7"/>
<dbReference type="Proteomes" id="UP001143480">
    <property type="component" value="Unassembled WGS sequence"/>
</dbReference>
<evidence type="ECO:0000313" key="2">
    <source>
        <dbReference type="EMBL" id="GLK99264.1"/>
    </source>
</evidence>